<dbReference type="GO" id="GO:0061044">
    <property type="term" value="P:negative regulation of vascular wound healing"/>
    <property type="evidence" value="ECO:0007669"/>
    <property type="project" value="TreeGrafter"/>
</dbReference>
<evidence type="ECO:0000256" key="5">
    <source>
        <dbReference type="RuleBase" id="RU000411"/>
    </source>
</evidence>
<keyword evidence="9" id="KW-1185">Reference proteome</keyword>
<dbReference type="FunCoup" id="H3A971">
    <property type="interactions" value="427"/>
</dbReference>
<evidence type="ECO:0000256" key="6">
    <source>
        <dbReference type="SAM" id="SignalP"/>
    </source>
</evidence>
<reference evidence="8" key="2">
    <citation type="submission" date="2025-08" db="UniProtKB">
        <authorList>
            <consortium name="Ensembl"/>
        </authorList>
    </citation>
    <scope>IDENTIFICATION</scope>
</reference>
<evidence type="ECO:0000313" key="9">
    <source>
        <dbReference type="Proteomes" id="UP000008672"/>
    </source>
</evidence>
<evidence type="ECO:0000256" key="4">
    <source>
        <dbReference type="ARBA" id="ARBA00066062"/>
    </source>
</evidence>
<accession>H3A971</accession>
<dbReference type="EMBL" id="AFYH01208279">
    <property type="status" value="NOT_ANNOTATED_CDS"/>
    <property type="molecule type" value="Genomic_DNA"/>
</dbReference>
<sequence length="403" mass="44940">MKMQLPMASLLCLSLTIAVGTFDSAVASKVTELATDFGIRVFQEVVSSKGDQNVAFSPYGVTSVLAMLQLGAAGTTEEQLRTAMKYGLNEKGVAIALRQLKKALVSPWNRDIVSTVDAVFVQRDMELVNGFIKNFYRTFRDMPKQVDFSDQQRATYIINDWVKVHTEGAYQLSFKADPNAPDPLPYAMICTQCFPSHIFSVYICVYSCMHVDVCYCNDLAKLFPLRVQTSSYLIGEFISPTGVDYDVIELPYHGEALSMLIAAPFKKAVPLTSLTKDLDVKLISQWKENLRRASRTLILPKFSLENEIDLKKPLSNMGMKDMFDQVKANFAKISRAENLFVSQALQKVKIEVDESGTKASAATAAIVYARMAPLEVVMDRPFLFVVRHNPTGAILFMGQVMEP</sequence>
<dbReference type="InterPro" id="IPR023795">
    <property type="entry name" value="Serpin_CS"/>
</dbReference>
<protein>
    <recommendedName>
        <fullName evidence="1">Plasminogen activator inhibitor 1</fullName>
    </recommendedName>
    <alternativeName>
        <fullName evidence="2">Endothelial plasminogen activator inhibitor</fullName>
    </alternativeName>
    <alternativeName>
        <fullName evidence="3">Serpin E1</fullName>
    </alternativeName>
</protein>
<dbReference type="InterPro" id="IPR036186">
    <property type="entry name" value="Serpin_sf"/>
</dbReference>
<dbReference type="InterPro" id="IPR000215">
    <property type="entry name" value="Serpin_fam"/>
</dbReference>
<dbReference type="PROSITE" id="PS00284">
    <property type="entry name" value="SERPIN"/>
    <property type="match status" value="1"/>
</dbReference>
<dbReference type="InParanoid" id="H3A971"/>
<dbReference type="AlphaFoldDB" id="H3A971"/>
<dbReference type="Gene3D" id="2.30.39.10">
    <property type="entry name" value="Alpha-1-antitrypsin, domain 1"/>
    <property type="match status" value="1"/>
</dbReference>
<dbReference type="eggNOG" id="KOG2392">
    <property type="taxonomic scope" value="Eukaryota"/>
</dbReference>
<dbReference type="GO" id="GO:0005615">
    <property type="term" value="C:extracellular space"/>
    <property type="evidence" value="ECO:0007669"/>
    <property type="project" value="InterPro"/>
</dbReference>
<dbReference type="FunFam" id="2.10.310.10:FF:000001">
    <property type="entry name" value="Serpin family A member 1"/>
    <property type="match status" value="1"/>
</dbReference>
<reference evidence="9" key="1">
    <citation type="submission" date="2011-08" db="EMBL/GenBank/DDBJ databases">
        <title>The draft genome of Latimeria chalumnae.</title>
        <authorList>
            <person name="Di Palma F."/>
            <person name="Alfoldi J."/>
            <person name="Johnson J."/>
            <person name="Berlin A."/>
            <person name="Gnerre S."/>
            <person name="Jaffe D."/>
            <person name="MacCallum I."/>
            <person name="Young S."/>
            <person name="Walker B.J."/>
            <person name="Lander E."/>
            <person name="Lindblad-Toh K."/>
        </authorList>
    </citation>
    <scope>NUCLEOTIDE SEQUENCE [LARGE SCALE GENOMIC DNA]</scope>
    <source>
        <strain evidence="9">Wild caught</strain>
    </source>
</reference>
<keyword evidence="6" id="KW-0732">Signal</keyword>
<dbReference type="Bgee" id="ENSLACG00000005490">
    <property type="expression patterns" value="Expressed in pelvic fin and 6 other cell types or tissues"/>
</dbReference>
<evidence type="ECO:0000313" key="8">
    <source>
        <dbReference type="Ensembl" id="ENSLACP00000006192.1"/>
    </source>
</evidence>
<gene>
    <name evidence="8" type="primary">SERPINE1</name>
</gene>
<dbReference type="GO" id="GO:0010757">
    <property type="term" value="P:negative regulation of plasminogen activation"/>
    <property type="evidence" value="ECO:0007669"/>
    <property type="project" value="Ensembl"/>
</dbReference>
<dbReference type="InterPro" id="IPR042178">
    <property type="entry name" value="Serpin_sf_1"/>
</dbReference>
<dbReference type="GO" id="GO:0004867">
    <property type="term" value="F:serine-type endopeptidase inhibitor activity"/>
    <property type="evidence" value="ECO:0007669"/>
    <property type="project" value="Ensembl"/>
</dbReference>
<proteinExistence type="inferred from homology"/>
<dbReference type="SMART" id="SM00093">
    <property type="entry name" value="SERPIN"/>
    <property type="match status" value="1"/>
</dbReference>
<dbReference type="Ensembl" id="ENSLACT00000006244.1">
    <property type="protein sequence ID" value="ENSLACP00000006192.1"/>
    <property type="gene ID" value="ENSLACG00000005490.1"/>
</dbReference>
<dbReference type="Pfam" id="PF00079">
    <property type="entry name" value="Serpin"/>
    <property type="match status" value="2"/>
</dbReference>
<dbReference type="Gene3D" id="3.30.497.10">
    <property type="entry name" value="Antithrombin, subunit I, domain 2"/>
    <property type="match status" value="2"/>
</dbReference>
<dbReference type="HOGENOM" id="CLU_023330_0_4_1"/>
<feature type="domain" description="Serpin" evidence="7">
    <location>
        <begin position="39"/>
        <end position="403"/>
    </location>
</feature>
<dbReference type="SUPFAM" id="SSF56574">
    <property type="entry name" value="Serpins"/>
    <property type="match status" value="1"/>
</dbReference>
<evidence type="ECO:0000256" key="2">
    <source>
        <dbReference type="ARBA" id="ARBA00041825"/>
    </source>
</evidence>
<dbReference type="PANTHER" id="PTHR11461:SF49">
    <property type="entry name" value="PLASMINOGEN ACTIVATOR INHIBITOR 1"/>
    <property type="match status" value="1"/>
</dbReference>
<name>H3A971_LATCH</name>
<feature type="chain" id="PRO_5003580097" description="Plasminogen activator inhibitor 1" evidence="6">
    <location>
        <begin position="28"/>
        <end position="403"/>
    </location>
</feature>
<dbReference type="STRING" id="7897.ENSLACP00000006192"/>
<dbReference type="EMBL" id="AFYH01208280">
    <property type="status" value="NOT_ANNOTATED_CDS"/>
    <property type="molecule type" value="Genomic_DNA"/>
</dbReference>
<comment type="subunit">
    <text evidence="4">Forms a heterodimer with TMPRSS7. Interacts with VTN. Binds LRP1B; binding is followed by internalization and degradation. Interacts with PPP1CB. In complex with PLAU/uPA, interacts with PLAUR/uPAR. Interacts with SORL1 and LRP1, either alone or in complex with PLAU; these interactions are abolished in the presence of LRPAP1/RAP. The ternary complex composed of PLAUR-PLAU-PAI1 also interacts with SORL1. Interacts with PLAT/tPA. Also interacts with SORL1, when complexed to PLAT/tPA.</text>
</comment>
<dbReference type="PANTHER" id="PTHR11461">
    <property type="entry name" value="SERINE PROTEASE INHIBITOR, SERPIN"/>
    <property type="match status" value="1"/>
</dbReference>
<comment type="similarity">
    <text evidence="5">Belongs to the serpin family.</text>
</comment>
<dbReference type="GeneTree" id="ENSGT00940000160621"/>
<reference evidence="8" key="3">
    <citation type="submission" date="2025-09" db="UniProtKB">
        <authorList>
            <consortium name="Ensembl"/>
        </authorList>
    </citation>
    <scope>IDENTIFICATION</scope>
</reference>
<dbReference type="Proteomes" id="UP000008672">
    <property type="component" value="Unassembled WGS sequence"/>
</dbReference>
<dbReference type="OMA" id="QHKQTGA"/>
<organism evidence="8 9">
    <name type="scientific">Latimeria chalumnae</name>
    <name type="common">Coelacanth</name>
    <dbReference type="NCBI Taxonomy" id="7897"/>
    <lineage>
        <taxon>Eukaryota</taxon>
        <taxon>Metazoa</taxon>
        <taxon>Chordata</taxon>
        <taxon>Craniata</taxon>
        <taxon>Vertebrata</taxon>
        <taxon>Euteleostomi</taxon>
        <taxon>Coelacanthiformes</taxon>
        <taxon>Coelacanthidae</taxon>
        <taxon>Latimeria</taxon>
    </lineage>
</organism>
<evidence type="ECO:0000259" key="7">
    <source>
        <dbReference type="SMART" id="SM00093"/>
    </source>
</evidence>
<feature type="signal peptide" evidence="6">
    <location>
        <begin position="1"/>
        <end position="27"/>
    </location>
</feature>
<dbReference type="InterPro" id="IPR023796">
    <property type="entry name" value="Serpin_dom"/>
</dbReference>
<dbReference type="InterPro" id="IPR042185">
    <property type="entry name" value="Serpin_sf_2"/>
</dbReference>
<dbReference type="EMBL" id="AFYH01208278">
    <property type="status" value="NOT_ANNOTATED_CDS"/>
    <property type="molecule type" value="Genomic_DNA"/>
</dbReference>
<evidence type="ECO:0000256" key="1">
    <source>
        <dbReference type="ARBA" id="ARBA00040523"/>
    </source>
</evidence>
<evidence type="ECO:0000256" key="3">
    <source>
        <dbReference type="ARBA" id="ARBA00043166"/>
    </source>
</evidence>